<keyword evidence="4" id="KW-0411">Iron-sulfur</keyword>
<dbReference type="PANTHER" id="PTHR13847">
    <property type="entry name" value="SARCOSINE DEHYDROGENASE-RELATED"/>
    <property type="match status" value="1"/>
</dbReference>
<dbReference type="EMBL" id="CP061336">
    <property type="protein sequence ID" value="QNU67758.1"/>
    <property type="molecule type" value="Genomic_DNA"/>
</dbReference>
<keyword evidence="2" id="KW-0479">Metal-binding</keyword>
<dbReference type="SUPFAM" id="SSF50022">
    <property type="entry name" value="ISP domain"/>
    <property type="match status" value="1"/>
</dbReference>
<dbReference type="Proteomes" id="UP000306409">
    <property type="component" value="Chromosome"/>
</dbReference>
<organism evidence="6 7">
    <name type="scientific">Ruminiclostridium herbifermentans</name>
    <dbReference type="NCBI Taxonomy" id="2488810"/>
    <lineage>
        <taxon>Bacteria</taxon>
        <taxon>Bacillati</taxon>
        <taxon>Bacillota</taxon>
        <taxon>Clostridia</taxon>
        <taxon>Eubacteriales</taxon>
        <taxon>Oscillospiraceae</taxon>
        <taxon>Ruminiclostridium</taxon>
    </lineage>
</organism>
<sequence>MPQNLVEKTFIKAPESYWIASTPQTNYPQLGSNIKTNILIIGGGITGITTAYILQKEGFDVVLIDTNRIAAAATGHTTAKITSLHDLKYAKLIKQIGNEGALIYGQINEKAISVIDKIISENNIKCDFSRQPNYVFTQDEQYISKIEEEVNAAISLGLPASYKSSLPLPLEIKGAICFDNQAQFHPRKYLLALADIFTKKGGQIFENTTALDIHHGDNCVTSIKGGFSISSNKVIITTQFPFYDGWGLYATKMYGERSYVVAAKSPNKFPGGMYISYEQPTRSLRYQPIENDEQLILIGGEHHKTGQDDKENEHYKNLILYAKNTFSAADIPYRWSAQDYTVMDDIPYIGNITSSKKDIFVATGFAKWGMTSSTSAAMIIRDLIISGSSPYEYIFAPNRLKPVFSKNFYVQNLNVVENLIEGKTKSLPEKFSLDLEEGKPVKMDGEKAGAYRDIDGCIYVVDTTCTHLGCELRWNSAEKTWDCPCHASRFDFKGNVIEGPAIKPLKRIR</sequence>
<dbReference type="InterPro" id="IPR005805">
    <property type="entry name" value="Rieske_Fe-S_prot_C"/>
</dbReference>
<evidence type="ECO:0000313" key="6">
    <source>
        <dbReference type="EMBL" id="QNU67758.1"/>
    </source>
</evidence>
<protein>
    <submittedName>
        <fullName evidence="6">FAD-dependent oxidoreductase</fullName>
    </submittedName>
</protein>
<dbReference type="OrthoDB" id="9767869at2"/>
<dbReference type="InterPro" id="IPR006076">
    <property type="entry name" value="FAD-dep_OxRdtase"/>
</dbReference>
<evidence type="ECO:0000256" key="1">
    <source>
        <dbReference type="ARBA" id="ARBA00022714"/>
    </source>
</evidence>
<dbReference type="GO" id="GO:0004497">
    <property type="term" value="F:monooxygenase activity"/>
    <property type="evidence" value="ECO:0007669"/>
    <property type="project" value="UniProtKB-ARBA"/>
</dbReference>
<accession>A0A4U7JCM4</accession>
<dbReference type="Gene3D" id="3.50.50.60">
    <property type="entry name" value="FAD/NAD(P)-binding domain"/>
    <property type="match status" value="1"/>
</dbReference>
<dbReference type="GO" id="GO:0016020">
    <property type="term" value="C:membrane"/>
    <property type="evidence" value="ECO:0007669"/>
    <property type="project" value="InterPro"/>
</dbReference>
<dbReference type="AlphaFoldDB" id="A0A4U7JCM4"/>
<dbReference type="Pfam" id="PF00355">
    <property type="entry name" value="Rieske"/>
    <property type="match status" value="1"/>
</dbReference>
<dbReference type="Gene3D" id="2.102.10.10">
    <property type="entry name" value="Rieske [2Fe-2S] iron-sulphur domain"/>
    <property type="match status" value="1"/>
</dbReference>
<keyword evidence="5" id="KW-1015">Disulfide bond</keyword>
<dbReference type="KEGG" id="rher:EHE19_004650"/>
<evidence type="ECO:0000313" key="7">
    <source>
        <dbReference type="Proteomes" id="UP000306409"/>
    </source>
</evidence>
<dbReference type="GO" id="GO:0051537">
    <property type="term" value="F:2 iron, 2 sulfur cluster binding"/>
    <property type="evidence" value="ECO:0007669"/>
    <property type="project" value="UniProtKB-KW"/>
</dbReference>
<dbReference type="Gene3D" id="3.30.9.10">
    <property type="entry name" value="D-Amino Acid Oxidase, subunit A, domain 2"/>
    <property type="match status" value="1"/>
</dbReference>
<name>A0A4U7JCM4_9FIRM</name>
<dbReference type="PRINTS" id="PR00162">
    <property type="entry name" value="RIESKE"/>
</dbReference>
<keyword evidence="1" id="KW-0001">2Fe-2S</keyword>
<dbReference type="InterPro" id="IPR017941">
    <property type="entry name" value="Rieske_2Fe-2S"/>
</dbReference>
<evidence type="ECO:0000256" key="4">
    <source>
        <dbReference type="ARBA" id="ARBA00023014"/>
    </source>
</evidence>
<evidence type="ECO:0000256" key="2">
    <source>
        <dbReference type="ARBA" id="ARBA00022723"/>
    </source>
</evidence>
<keyword evidence="7" id="KW-1185">Reference proteome</keyword>
<evidence type="ECO:0000256" key="5">
    <source>
        <dbReference type="ARBA" id="ARBA00023157"/>
    </source>
</evidence>
<reference evidence="6 7" key="1">
    <citation type="submission" date="2020-09" db="EMBL/GenBank/DDBJ databases">
        <title>Characterization and genome sequencing of Ruminiclostridium sp. nov. MA18.</title>
        <authorList>
            <person name="Rettenmaier R."/>
            <person name="Kowollik M.-L."/>
            <person name="Liebl W."/>
            <person name="Zverlov V."/>
        </authorList>
    </citation>
    <scope>NUCLEOTIDE SEQUENCE [LARGE SCALE GENOMIC DNA]</scope>
    <source>
        <strain evidence="6 7">MA18</strain>
    </source>
</reference>
<dbReference type="GO" id="GO:0005737">
    <property type="term" value="C:cytoplasm"/>
    <property type="evidence" value="ECO:0007669"/>
    <property type="project" value="TreeGrafter"/>
</dbReference>
<dbReference type="PANTHER" id="PTHR13847:SF274">
    <property type="entry name" value="RIESKE 2FE-2S IRON-SULFUR PROTEIN YHFW-RELATED"/>
    <property type="match status" value="1"/>
</dbReference>
<dbReference type="Pfam" id="PF01266">
    <property type="entry name" value="DAO"/>
    <property type="match status" value="1"/>
</dbReference>
<dbReference type="RefSeq" id="WP_137698166.1">
    <property type="nucleotide sequence ID" value="NZ_CP061336.1"/>
</dbReference>
<dbReference type="InterPro" id="IPR036188">
    <property type="entry name" value="FAD/NAD-bd_sf"/>
</dbReference>
<evidence type="ECO:0000256" key="3">
    <source>
        <dbReference type="ARBA" id="ARBA00023004"/>
    </source>
</evidence>
<dbReference type="GO" id="GO:0016705">
    <property type="term" value="F:oxidoreductase activity, acting on paired donors, with incorporation or reduction of molecular oxygen"/>
    <property type="evidence" value="ECO:0007669"/>
    <property type="project" value="UniProtKB-ARBA"/>
</dbReference>
<proteinExistence type="predicted"/>
<dbReference type="SUPFAM" id="SSF51905">
    <property type="entry name" value="FAD/NAD(P)-binding domain"/>
    <property type="match status" value="1"/>
</dbReference>
<dbReference type="PROSITE" id="PS51296">
    <property type="entry name" value="RIESKE"/>
    <property type="match status" value="1"/>
</dbReference>
<dbReference type="InterPro" id="IPR036922">
    <property type="entry name" value="Rieske_2Fe-2S_sf"/>
</dbReference>
<gene>
    <name evidence="6" type="ORF">EHE19_004650</name>
</gene>
<keyword evidence="3" id="KW-0408">Iron</keyword>
<dbReference type="GO" id="GO:0046872">
    <property type="term" value="F:metal ion binding"/>
    <property type="evidence" value="ECO:0007669"/>
    <property type="project" value="UniProtKB-KW"/>
</dbReference>